<organism evidence="2 3">
    <name type="scientific">Pelobates cultripes</name>
    <name type="common">Western spadefoot toad</name>
    <dbReference type="NCBI Taxonomy" id="61616"/>
    <lineage>
        <taxon>Eukaryota</taxon>
        <taxon>Metazoa</taxon>
        <taxon>Chordata</taxon>
        <taxon>Craniata</taxon>
        <taxon>Vertebrata</taxon>
        <taxon>Euteleostomi</taxon>
        <taxon>Amphibia</taxon>
        <taxon>Batrachia</taxon>
        <taxon>Anura</taxon>
        <taxon>Pelobatoidea</taxon>
        <taxon>Pelobatidae</taxon>
        <taxon>Pelobates</taxon>
    </lineage>
</organism>
<evidence type="ECO:0000313" key="3">
    <source>
        <dbReference type="Proteomes" id="UP001295444"/>
    </source>
</evidence>
<dbReference type="Proteomes" id="UP001295444">
    <property type="component" value="Chromosome 07"/>
</dbReference>
<evidence type="ECO:0000313" key="2">
    <source>
        <dbReference type="EMBL" id="CAH2305415.1"/>
    </source>
</evidence>
<sequence length="119" mass="12730">MADIQVQRPVVSCRACGDFNDWAHYTSPCMMHISPEMGHMRPKTPAMTIPRIRDISKLLTGTPIPKASDGVDKEASTDLSDKEVSPPQARPTKPTPSGSSAPEAASASTPSTKQDKANI</sequence>
<accession>A0AAD1SMK6</accession>
<dbReference type="AlphaFoldDB" id="A0AAD1SMK6"/>
<dbReference type="EMBL" id="OW240918">
    <property type="protein sequence ID" value="CAH2305415.1"/>
    <property type="molecule type" value="Genomic_DNA"/>
</dbReference>
<feature type="region of interest" description="Disordered" evidence="1">
    <location>
        <begin position="59"/>
        <end position="119"/>
    </location>
</feature>
<evidence type="ECO:0000256" key="1">
    <source>
        <dbReference type="SAM" id="MobiDB-lite"/>
    </source>
</evidence>
<proteinExistence type="predicted"/>
<name>A0AAD1SMK6_PELCU</name>
<reference evidence="2" key="1">
    <citation type="submission" date="2022-03" db="EMBL/GenBank/DDBJ databases">
        <authorList>
            <person name="Alioto T."/>
            <person name="Alioto T."/>
            <person name="Gomez Garrido J."/>
        </authorList>
    </citation>
    <scope>NUCLEOTIDE SEQUENCE</scope>
</reference>
<keyword evidence="3" id="KW-1185">Reference proteome</keyword>
<protein>
    <submittedName>
        <fullName evidence="2">Uncharacterized protein</fullName>
    </submittedName>
</protein>
<gene>
    <name evidence="2" type="ORF">PECUL_23A046371</name>
</gene>
<feature type="compositionally biased region" description="Low complexity" evidence="1">
    <location>
        <begin position="95"/>
        <end position="112"/>
    </location>
</feature>
<feature type="compositionally biased region" description="Basic and acidic residues" evidence="1">
    <location>
        <begin position="69"/>
        <end position="84"/>
    </location>
</feature>